<name>A0A2K3CXJ3_CHLRE</name>
<dbReference type="EMBL" id="CM008975">
    <property type="protein sequence ID" value="PNW73016.1"/>
    <property type="molecule type" value="Genomic_DNA"/>
</dbReference>
<dbReference type="SUPFAM" id="SSF53474">
    <property type="entry name" value="alpha/beta-Hydrolases"/>
    <property type="match status" value="1"/>
</dbReference>
<evidence type="ECO:0000256" key="2">
    <source>
        <dbReference type="SAM" id="SignalP"/>
    </source>
</evidence>
<evidence type="ECO:0000259" key="3">
    <source>
        <dbReference type="Pfam" id="PF01764"/>
    </source>
</evidence>
<dbReference type="CDD" id="cd00519">
    <property type="entry name" value="Lipase_3"/>
    <property type="match status" value="1"/>
</dbReference>
<protein>
    <recommendedName>
        <fullName evidence="3">Fungal lipase-type domain-containing protein</fullName>
    </recommendedName>
</protein>
<feature type="region of interest" description="Disordered" evidence="1">
    <location>
        <begin position="45"/>
        <end position="75"/>
    </location>
</feature>
<dbReference type="InParanoid" id="A0A2K3CXJ3"/>
<dbReference type="GeneID" id="5724606"/>
<gene>
    <name evidence="4" type="ORF">CHLRE_14g615550v5</name>
</gene>
<dbReference type="AlphaFoldDB" id="A0A2K3CXJ3"/>
<evidence type="ECO:0000313" key="4">
    <source>
        <dbReference type="EMBL" id="PNW73016.1"/>
    </source>
</evidence>
<feature type="domain" description="Fungal lipase-type" evidence="3">
    <location>
        <begin position="279"/>
        <end position="411"/>
    </location>
</feature>
<dbReference type="InterPro" id="IPR029058">
    <property type="entry name" value="AB_hydrolase_fold"/>
</dbReference>
<dbReference type="InterPro" id="IPR051218">
    <property type="entry name" value="Sec_MonoDiacylglyc_Lipase"/>
</dbReference>
<dbReference type="PANTHER" id="PTHR45856">
    <property type="entry name" value="ALPHA/BETA-HYDROLASES SUPERFAMILY PROTEIN"/>
    <property type="match status" value="1"/>
</dbReference>
<dbReference type="KEGG" id="cre:CHLRE_14g615550v5"/>
<proteinExistence type="predicted"/>
<dbReference type="GO" id="GO:0006629">
    <property type="term" value="P:lipid metabolic process"/>
    <property type="evidence" value="ECO:0007669"/>
    <property type="project" value="InterPro"/>
</dbReference>
<keyword evidence="5" id="KW-1185">Reference proteome</keyword>
<dbReference type="OrthoDB" id="544680at2759"/>
<dbReference type="Gramene" id="PNW73016">
    <property type="protein sequence ID" value="PNW73016"/>
    <property type="gene ID" value="CHLRE_14g615550v5"/>
</dbReference>
<accession>A0A2K3CXJ3</accession>
<keyword evidence="2" id="KW-0732">Signal</keyword>
<dbReference type="PANTHER" id="PTHR45856:SF11">
    <property type="entry name" value="FUNGAL LIPASE-LIKE DOMAIN-CONTAINING PROTEIN"/>
    <property type="match status" value="1"/>
</dbReference>
<organism evidence="4 5">
    <name type="scientific">Chlamydomonas reinhardtii</name>
    <name type="common">Chlamydomonas smithii</name>
    <dbReference type="NCBI Taxonomy" id="3055"/>
    <lineage>
        <taxon>Eukaryota</taxon>
        <taxon>Viridiplantae</taxon>
        <taxon>Chlorophyta</taxon>
        <taxon>core chlorophytes</taxon>
        <taxon>Chlorophyceae</taxon>
        <taxon>CS clade</taxon>
        <taxon>Chlamydomonadales</taxon>
        <taxon>Chlamydomonadaceae</taxon>
        <taxon>Chlamydomonas</taxon>
    </lineage>
</organism>
<dbReference type="RefSeq" id="XP_001699054.2">
    <property type="nucleotide sequence ID" value="XM_001699002.2"/>
</dbReference>
<evidence type="ECO:0000313" key="5">
    <source>
        <dbReference type="Proteomes" id="UP000006906"/>
    </source>
</evidence>
<dbReference type="PaxDb" id="3055-EDO99108"/>
<dbReference type="Gene3D" id="3.40.50.1820">
    <property type="entry name" value="alpha/beta hydrolase"/>
    <property type="match status" value="1"/>
</dbReference>
<dbReference type="Proteomes" id="UP000006906">
    <property type="component" value="Chromosome 14"/>
</dbReference>
<dbReference type="InterPro" id="IPR002921">
    <property type="entry name" value="Fungal_lipase-type"/>
</dbReference>
<evidence type="ECO:0000256" key="1">
    <source>
        <dbReference type="SAM" id="MobiDB-lite"/>
    </source>
</evidence>
<feature type="chain" id="PRO_5014327933" description="Fungal lipase-type domain-containing protein" evidence="2">
    <location>
        <begin position="42"/>
        <end position="428"/>
    </location>
</feature>
<feature type="signal peptide" evidence="2">
    <location>
        <begin position="1"/>
        <end position="41"/>
    </location>
</feature>
<dbReference type="Pfam" id="PF01764">
    <property type="entry name" value="Lipase_3"/>
    <property type="match status" value="1"/>
</dbReference>
<sequence length="428" mass="46001">MIAGVLPPHGQNAHSGRRSALPQRLLLVLSLLLAALSLASATSRVRGGGSASTALAQRRSAAEGPQEPMHARGRRRMQTGGYWVRNGACLSSSSCSSNGWCESASTWTSTGGCGSSKTVSTRVSASSSCRNTGCWPGGCNSDEVEVSSTRCWWGPYDERCCKKVTTSTCRDWLGCSWVSYPSPPPRSSGGSSGTVAVFASGGAWDAYASSHKPVNGYIAAILANHAYVDGVGASRTNLYDWMSKSWPKVGSPLGASRATYAIGGQGMAWVMYETRDTIFVAIRGTEPSDANDVANDLDVGWANRTERTRRLKGWYTIFTANVASFRQEYDKFVAGGSGSGKKLWFTGHSLGGVMATLFAAYMQKNGYSVQGVYTFGSPIVGDEDWKAAYPLGSRTYRYDVDKDLVTVWPPRLSRSAPYTWLCMITQIT</sequence>
<reference evidence="4 5" key="1">
    <citation type="journal article" date="2007" name="Science">
        <title>The Chlamydomonas genome reveals the evolution of key animal and plant functions.</title>
        <authorList>
            <person name="Merchant S.S."/>
            <person name="Prochnik S.E."/>
            <person name="Vallon O."/>
            <person name="Harris E.H."/>
            <person name="Karpowicz S.J."/>
            <person name="Witman G.B."/>
            <person name="Terry A."/>
            <person name="Salamov A."/>
            <person name="Fritz-Laylin L.K."/>
            <person name="Marechal-Drouard L."/>
            <person name="Marshall W.F."/>
            <person name="Qu L.H."/>
            <person name="Nelson D.R."/>
            <person name="Sanderfoot A.A."/>
            <person name="Spalding M.H."/>
            <person name="Kapitonov V.V."/>
            <person name="Ren Q."/>
            <person name="Ferris P."/>
            <person name="Lindquist E."/>
            <person name="Shapiro H."/>
            <person name="Lucas S.M."/>
            <person name="Grimwood J."/>
            <person name="Schmutz J."/>
            <person name="Cardol P."/>
            <person name="Cerutti H."/>
            <person name="Chanfreau G."/>
            <person name="Chen C.L."/>
            <person name="Cognat V."/>
            <person name="Croft M.T."/>
            <person name="Dent R."/>
            <person name="Dutcher S."/>
            <person name="Fernandez E."/>
            <person name="Fukuzawa H."/>
            <person name="Gonzalez-Ballester D."/>
            <person name="Gonzalez-Halphen D."/>
            <person name="Hallmann A."/>
            <person name="Hanikenne M."/>
            <person name="Hippler M."/>
            <person name="Inwood W."/>
            <person name="Jabbari K."/>
            <person name="Kalanon M."/>
            <person name="Kuras R."/>
            <person name="Lefebvre P.A."/>
            <person name="Lemaire S.D."/>
            <person name="Lobanov A.V."/>
            <person name="Lohr M."/>
            <person name="Manuell A."/>
            <person name="Meier I."/>
            <person name="Mets L."/>
            <person name="Mittag M."/>
            <person name="Mittelmeier T."/>
            <person name="Moroney J.V."/>
            <person name="Moseley J."/>
            <person name="Napoli C."/>
            <person name="Nedelcu A.M."/>
            <person name="Niyogi K."/>
            <person name="Novoselov S.V."/>
            <person name="Paulsen I.T."/>
            <person name="Pazour G."/>
            <person name="Purton S."/>
            <person name="Ral J.P."/>
            <person name="Riano-Pachon D.M."/>
            <person name="Riekhof W."/>
            <person name="Rymarquis L."/>
            <person name="Schroda M."/>
            <person name="Stern D."/>
            <person name="Umen J."/>
            <person name="Willows R."/>
            <person name="Wilson N."/>
            <person name="Zimmer S.L."/>
            <person name="Allmer J."/>
            <person name="Balk J."/>
            <person name="Bisova K."/>
            <person name="Chen C.J."/>
            <person name="Elias M."/>
            <person name="Gendler K."/>
            <person name="Hauser C."/>
            <person name="Lamb M.R."/>
            <person name="Ledford H."/>
            <person name="Long J.C."/>
            <person name="Minagawa J."/>
            <person name="Page M.D."/>
            <person name="Pan J."/>
            <person name="Pootakham W."/>
            <person name="Roje S."/>
            <person name="Rose A."/>
            <person name="Stahlberg E."/>
            <person name="Terauchi A.M."/>
            <person name="Yang P."/>
            <person name="Ball S."/>
            <person name="Bowler C."/>
            <person name="Dieckmann C.L."/>
            <person name="Gladyshev V.N."/>
            <person name="Green P."/>
            <person name="Jorgensen R."/>
            <person name="Mayfield S."/>
            <person name="Mueller-Roeber B."/>
            <person name="Rajamani S."/>
            <person name="Sayre R.T."/>
            <person name="Brokstein P."/>
            <person name="Dubchak I."/>
            <person name="Goodstein D."/>
            <person name="Hornick L."/>
            <person name="Huang Y.W."/>
            <person name="Jhaveri J."/>
            <person name="Luo Y."/>
            <person name="Martinez D."/>
            <person name="Ngau W.C."/>
            <person name="Otillar B."/>
            <person name="Poliakov A."/>
            <person name="Porter A."/>
            <person name="Szajkowski L."/>
            <person name="Werner G."/>
            <person name="Zhou K."/>
            <person name="Grigoriev I.V."/>
            <person name="Rokhsar D.S."/>
            <person name="Grossman A.R."/>
        </authorList>
    </citation>
    <scope>NUCLEOTIDE SEQUENCE [LARGE SCALE GENOMIC DNA]</scope>
    <source>
        <strain evidence="5">CC-503</strain>
    </source>
</reference>